<dbReference type="OrthoDB" id="1450187at2"/>
<sequence length="247" mass="27331">MSTHKIIPMSLHNFRQSNSPFNKINQYCLLLISTLLMAGCTCNNNKQGTSNADSLEILKADSLAMEGRTSSHQFTFDSQTTGWLSATMGGRKVDTTDFKNGHPPGPTADSTAAGSDAAIGLFGDSVNFNPDNKYYEQYASVLRFSPDSSYILDFGSYGSIPVKNKAGRTSLEGGEPDTKIMVGIPGQHKEWQVMFAGPGTVILDAKWKNDHQFMLLYSQQADKDRIDTTLLMGDMHTRSLHWYQLRK</sequence>
<name>A0A5B8VN49_9BACT</name>
<evidence type="ECO:0000313" key="2">
    <source>
        <dbReference type="Proteomes" id="UP000321291"/>
    </source>
</evidence>
<dbReference type="Proteomes" id="UP000321291">
    <property type="component" value="Chromosome"/>
</dbReference>
<gene>
    <name evidence="1" type="ORF">FSB73_08285</name>
</gene>
<dbReference type="KEGG" id="agi:FSB73_08285"/>
<dbReference type="RefSeq" id="WP_146781035.1">
    <property type="nucleotide sequence ID" value="NZ_CP042434.1"/>
</dbReference>
<dbReference type="AlphaFoldDB" id="A0A5B8VN49"/>
<accession>A0A5B8VN49</accession>
<keyword evidence="2" id="KW-1185">Reference proteome</keyword>
<evidence type="ECO:0000313" key="1">
    <source>
        <dbReference type="EMBL" id="QEC71658.1"/>
    </source>
</evidence>
<reference evidence="1 2" key="1">
    <citation type="journal article" date="2017" name="Int. J. Syst. Evol. Microbiol.">
        <title>Arachidicoccus ginsenosidivorans sp. nov., with ginsenoside-converting activity isolated from ginseng cultivating soil.</title>
        <authorList>
            <person name="Siddiqi M.Z."/>
            <person name="Aslam Z."/>
            <person name="Im W.T."/>
        </authorList>
    </citation>
    <scope>NUCLEOTIDE SEQUENCE [LARGE SCALE GENOMIC DNA]</scope>
    <source>
        <strain evidence="1 2">Gsoil 809</strain>
    </source>
</reference>
<protein>
    <submittedName>
        <fullName evidence="1">Uncharacterized protein</fullName>
    </submittedName>
</protein>
<dbReference type="EMBL" id="CP042434">
    <property type="protein sequence ID" value="QEC71658.1"/>
    <property type="molecule type" value="Genomic_DNA"/>
</dbReference>
<organism evidence="1 2">
    <name type="scientific">Arachidicoccus ginsenosidivorans</name>
    <dbReference type="NCBI Taxonomy" id="496057"/>
    <lineage>
        <taxon>Bacteria</taxon>
        <taxon>Pseudomonadati</taxon>
        <taxon>Bacteroidota</taxon>
        <taxon>Chitinophagia</taxon>
        <taxon>Chitinophagales</taxon>
        <taxon>Chitinophagaceae</taxon>
        <taxon>Arachidicoccus</taxon>
    </lineage>
</organism>
<proteinExistence type="predicted"/>